<dbReference type="PIRSF" id="PIRSF000437">
    <property type="entry name" value="GPAT_DHAPAT"/>
    <property type="match status" value="1"/>
</dbReference>
<dbReference type="GO" id="GO:0004366">
    <property type="term" value="F:glycerol-3-phosphate O-acyltransferase activity"/>
    <property type="evidence" value="ECO:0007669"/>
    <property type="project" value="TreeGrafter"/>
</dbReference>
<dbReference type="SUPFAM" id="SSF69593">
    <property type="entry name" value="Glycerol-3-phosphate (1)-acyltransferase"/>
    <property type="match status" value="1"/>
</dbReference>
<keyword evidence="4" id="KW-0472">Membrane</keyword>
<dbReference type="GO" id="GO:0019432">
    <property type="term" value="P:triglyceride biosynthetic process"/>
    <property type="evidence" value="ECO:0007669"/>
    <property type="project" value="TreeGrafter"/>
</dbReference>
<dbReference type="CDD" id="cd07993">
    <property type="entry name" value="LPLAT_DHAPAT-like"/>
    <property type="match status" value="1"/>
</dbReference>
<dbReference type="GO" id="GO:0031966">
    <property type="term" value="C:mitochondrial membrane"/>
    <property type="evidence" value="ECO:0007669"/>
    <property type="project" value="TreeGrafter"/>
</dbReference>
<keyword evidence="9" id="KW-1185">Reference proteome</keyword>
<evidence type="ECO:0000256" key="1">
    <source>
        <dbReference type="ARBA" id="ARBA00004184"/>
    </source>
</evidence>
<dbReference type="PANTHER" id="PTHR12563:SF17">
    <property type="entry name" value="DIHYDROXYACETONE PHOSPHATE ACYLTRANSFERASE"/>
    <property type="match status" value="1"/>
</dbReference>
<name>A0A9P0D4U9_9CUCU</name>
<accession>A0A9P0D4U9</accession>
<sequence length="675" mass="78672">MSIVREYDNFLDLRRQETSNFLWISKRWDPKIAFRQGQSRPSPQFHKEAVLNSPKIQELIEQISSRSNISKSVLEHQVQDILDEIGYEKKFKIIRWLGLMLTKICLTVLSGIYINVEQVEQIKNQMGHCPVIFVPTHRSYGDFIMMSYITFQYDIEIPAIAAGMDFHGMWGMGTLLRDTGAFFMRRTYNDDHLYWTTFRQYVYQLVSKGDLPIEFFIEGTRSRSNKSLSPKYGLLTMVLKAFFFSQVPDIHFVPIGVSYDRILEENLFAFELLGVPKPKESTSGFFKSMKILKESFGNIYVHMDKPISVKQFFGNKVDRSVHNLGALHQQEVTDEEKKLLPSLAYEILNRQQKVLVTTVFNLVSLILNNNLVYEKDLLTLEELTKDVQWIRETVRFLGGFTHSTNIERSINDCFNTHKNLIRINRNKKIKIVSNKISHGEINHKKLKGHLLSDETMTYSVPFVTLQIYVNPVLHYFVDINIILVILSSKSMNEDELFENYHFLRSLFAREFITLAPKDKTVFNTALNNAISLNLVSLTNGSYQLENNEKLRYLIVNTFNAFYVSFLTTLIVLEGLPDVTDEKSILTNAQKLLENSIEKKKDIIHPYSLNLDTLGNCLNSLVDERIIQKTRRNNKTLYEIYRSKLMEIKEHFVRIIPKYYVEESCQITSNRLQNKL</sequence>
<dbReference type="OrthoDB" id="10255570at2759"/>
<dbReference type="GO" id="GO:0005778">
    <property type="term" value="C:peroxisomal membrane"/>
    <property type="evidence" value="ECO:0007669"/>
    <property type="project" value="TreeGrafter"/>
</dbReference>
<dbReference type="Proteomes" id="UP001153636">
    <property type="component" value="Chromosome 5"/>
</dbReference>
<evidence type="ECO:0000259" key="7">
    <source>
        <dbReference type="SMART" id="SM00563"/>
    </source>
</evidence>
<dbReference type="SMART" id="SM00563">
    <property type="entry name" value="PlsC"/>
    <property type="match status" value="1"/>
</dbReference>
<proteinExistence type="inferred from homology"/>
<dbReference type="InterPro" id="IPR041728">
    <property type="entry name" value="GPAT/DHAPAT_LPLAT"/>
</dbReference>
<comment type="similarity">
    <text evidence="2 6">Belongs to the GPAT/DAPAT family.</text>
</comment>
<dbReference type="GO" id="GO:0016287">
    <property type="term" value="F:glycerone-phosphate O-acyltransferase activity"/>
    <property type="evidence" value="ECO:0007669"/>
    <property type="project" value="TreeGrafter"/>
</dbReference>
<dbReference type="GO" id="GO:0008611">
    <property type="term" value="P:ether lipid biosynthetic process"/>
    <property type="evidence" value="ECO:0007669"/>
    <property type="project" value="TreeGrafter"/>
</dbReference>
<dbReference type="GO" id="GO:0012505">
    <property type="term" value="C:endomembrane system"/>
    <property type="evidence" value="ECO:0007669"/>
    <property type="project" value="UniProtKB-SubCell"/>
</dbReference>
<gene>
    <name evidence="8" type="ORF">PSYICH_LOCUS11406</name>
</gene>
<dbReference type="GO" id="GO:0006631">
    <property type="term" value="P:fatty acid metabolic process"/>
    <property type="evidence" value="ECO:0007669"/>
    <property type="project" value="TreeGrafter"/>
</dbReference>
<dbReference type="AlphaFoldDB" id="A0A9P0D4U9"/>
<dbReference type="InterPro" id="IPR002123">
    <property type="entry name" value="Plipid/glycerol_acylTrfase"/>
</dbReference>
<dbReference type="Pfam" id="PF01553">
    <property type="entry name" value="Acyltransferase"/>
    <property type="match status" value="1"/>
</dbReference>
<organism evidence="8 9">
    <name type="scientific">Psylliodes chrysocephalus</name>
    <dbReference type="NCBI Taxonomy" id="3402493"/>
    <lineage>
        <taxon>Eukaryota</taxon>
        <taxon>Metazoa</taxon>
        <taxon>Ecdysozoa</taxon>
        <taxon>Arthropoda</taxon>
        <taxon>Hexapoda</taxon>
        <taxon>Insecta</taxon>
        <taxon>Pterygota</taxon>
        <taxon>Neoptera</taxon>
        <taxon>Endopterygota</taxon>
        <taxon>Coleoptera</taxon>
        <taxon>Polyphaga</taxon>
        <taxon>Cucujiformia</taxon>
        <taxon>Chrysomeloidea</taxon>
        <taxon>Chrysomelidae</taxon>
        <taxon>Galerucinae</taxon>
        <taxon>Alticini</taxon>
        <taxon>Psylliodes</taxon>
    </lineage>
</organism>
<evidence type="ECO:0000256" key="6">
    <source>
        <dbReference type="PIRNR" id="PIRNR000437"/>
    </source>
</evidence>
<dbReference type="EMBL" id="OV651817">
    <property type="protein sequence ID" value="CAH1111400.1"/>
    <property type="molecule type" value="Genomic_DNA"/>
</dbReference>
<comment type="subcellular location">
    <subcellularLocation>
        <location evidence="1">Endomembrane system</location>
        <topology evidence="1">Peripheral membrane protein</topology>
    </subcellularLocation>
</comment>
<dbReference type="InterPro" id="IPR022284">
    <property type="entry name" value="GPAT/DHAPAT"/>
</dbReference>
<evidence type="ECO:0000256" key="2">
    <source>
        <dbReference type="ARBA" id="ARBA00007937"/>
    </source>
</evidence>
<evidence type="ECO:0000256" key="4">
    <source>
        <dbReference type="ARBA" id="ARBA00023136"/>
    </source>
</evidence>
<dbReference type="InterPro" id="IPR045520">
    <property type="entry name" value="GPAT/DHAPAT_C"/>
</dbReference>
<reference evidence="8" key="1">
    <citation type="submission" date="2022-01" db="EMBL/GenBank/DDBJ databases">
        <authorList>
            <person name="King R."/>
        </authorList>
    </citation>
    <scope>NUCLEOTIDE SEQUENCE</scope>
</reference>
<protein>
    <recommendedName>
        <fullName evidence="7">Phospholipid/glycerol acyltransferase domain-containing protein</fullName>
    </recommendedName>
</protein>
<evidence type="ECO:0000256" key="3">
    <source>
        <dbReference type="ARBA" id="ARBA00022679"/>
    </source>
</evidence>
<keyword evidence="3 6" id="KW-0808">Transferase</keyword>
<evidence type="ECO:0000313" key="8">
    <source>
        <dbReference type="EMBL" id="CAH1111400.1"/>
    </source>
</evidence>
<evidence type="ECO:0000313" key="9">
    <source>
        <dbReference type="Proteomes" id="UP001153636"/>
    </source>
</evidence>
<dbReference type="Pfam" id="PF19277">
    <property type="entry name" value="GPAT_C"/>
    <property type="match status" value="1"/>
</dbReference>
<keyword evidence="5 6" id="KW-0012">Acyltransferase</keyword>
<evidence type="ECO:0000256" key="5">
    <source>
        <dbReference type="ARBA" id="ARBA00023315"/>
    </source>
</evidence>
<dbReference type="PANTHER" id="PTHR12563">
    <property type="entry name" value="GLYCEROL-3-PHOSPHATE ACYLTRANSFERASE"/>
    <property type="match status" value="1"/>
</dbReference>
<dbReference type="GO" id="GO:0008654">
    <property type="term" value="P:phospholipid biosynthetic process"/>
    <property type="evidence" value="ECO:0007669"/>
    <property type="project" value="TreeGrafter"/>
</dbReference>
<feature type="domain" description="Phospholipid/glycerol acyltransferase" evidence="7">
    <location>
        <begin position="131"/>
        <end position="260"/>
    </location>
</feature>